<keyword evidence="2" id="KW-1185">Reference proteome</keyword>
<organism evidence="1 2">
    <name type="scientific">Nocardia goodfellowii</name>
    <dbReference type="NCBI Taxonomy" id="882446"/>
    <lineage>
        <taxon>Bacteria</taxon>
        <taxon>Bacillati</taxon>
        <taxon>Actinomycetota</taxon>
        <taxon>Actinomycetes</taxon>
        <taxon>Mycobacteriales</taxon>
        <taxon>Nocardiaceae</taxon>
        <taxon>Nocardia</taxon>
    </lineage>
</organism>
<protein>
    <submittedName>
        <fullName evidence="1">Uncharacterized protein</fullName>
    </submittedName>
</protein>
<evidence type="ECO:0000313" key="2">
    <source>
        <dbReference type="Proteomes" id="UP001519325"/>
    </source>
</evidence>
<dbReference type="EMBL" id="JAGGMR010000001">
    <property type="protein sequence ID" value="MBP2193018.1"/>
    <property type="molecule type" value="Genomic_DNA"/>
</dbReference>
<dbReference type="Proteomes" id="UP001519325">
    <property type="component" value="Unassembled WGS sequence"/>
</dbReference>
<proteinExistence type="predicted"/>
<sequence>MTANAAYRIMDHETWPEKNEVCKGEFKPRTRSIEVGSTQRPSFWIKCGGEIRVEFHYALTQRPDGLIAVTEGLVELYEGATTNTDELGGSSAFEHKLIWPGQSVSWQIHVQNWRDGEPDDKADVTFTVRNW</sequence>
<reference evidence="1 2" key="1">
    <citation type="submission" date="2021-03" db="EMBL/GenBank/DDBJ databases">
        <title>Sequencing the genomes of 1000 actinobacteria strains.</title>
        <authorList>
            <person name="Klenk H.-P."/>
        </authorList>
    </citation>
    <scope>NUCLEOTIDE SEQUENCE [LARGE SCALE GENOMIC DNA]</scope>
    <source>
        <strain evidence="1 2">DSM 45516</strain>
    </source>
</reference>
<gene>
    <name evidence="1" type="ORF">BJ987_005919</name>
</gene>
<evidence type="ECO:0000313" key="1">
    <source>
        <dbReference type="EMBL" id="MBP2193018.1"/>
    </source>
</evidence>
<dbReference type="RefSeq" id="WP_209896257.1">
    <property type="nucleotide sequence ID" value="NZ_JAGGMR010000001.1"/>
</dbReference>
<name>A0ABS4QN99_9NOCA</name>
<accession>A0ABS4QN99</accession>
<comment type="caution">
    <text evidence="1">The sequence shown here is derived from an EMBL/GenBank/DDBJ whole genome shotgun (WGS) entry which is preliminary data.</text>
</comment>